<name>A0A6J5RJ20_9CAUD</name>
<protein>
    <submittedName>
        <fullName evidence="1">Uncharacterized protein</fullName>
    </submittedName>
</protein>
<accession>A0A6J5RJ20</accession>
<reference evidence="1" key="1">
    <citation type="submission" date="2020-05" db="EMBL/GenBank/DDBJ databases">
        <authorList>
            <person name="Chiriac C."/>
            <person name="Salcher M."/>
            <person name="Ghai R."/>
            <person name="Kavagutti S V."/>
        </authorList>
    </citation>
    <scope>NUCLEOTIDE SEQUENCE</scope>
</reference>
<proteinExistence type="predicted"/>
<sequence length="101" mass="10857">MKIEEFKVVWTGFRGPIDGTLSRSNAHYAVAWDDGVTASGAICDLPESWVAAITVVAKLADIKVPIPAGWTATGEFRSPVPLTDCYLHQDGVTVIEAKRGN</sequence>
<organism evidence="1">
    <name type="scientific">uncultured Caudovirales phage</name>
    <dbReference type="NCBI Taxonomy" id="2100421"/>
    <lineage>
        <taxon>Viruses</taxon>
        <taxon>Duplodnaviria</taxon>
        <taxon>Heunggongvirae</taxon>
        <taxon>Uroviricota</taxon>
        <taxon>Caudoviricetes</taxon>
        <taxon>Peduoviridae</taxon>
        <taxon>Maltschvirus</taxon>
        <taxon>Maltschvirus maltsch</taxon>
    </lineage>
</organism>
<gene>
    <name evidence="1" type="ORF">UFOVP1229_133</name>
</gene>
<dbReference type="EMBL" id="LR797178">
    <property type="protein sequence ID" value="CAB4191774.1"/>
    <property type="molecule type" value="Genomic_DNA"/>
</dbReference>
<evidence type="ECO:0000313" key="1">
    <source>
        <dbReference type="EMBL" id="CAB4191774.1"/>
    </source>
</evidence>